<name>A0A1U9NMY6_9BACT</name>
<reference evidence="5" key="1">
    <citation type="submission" date="2017-02" db="EMBL/GenBank/DDBJ databases">
        <title>Comparative genomics and description of representatives of a novel lineage of planctomycetes thriving in anoxic sediments.</title>
        <authorList>
            <person name="Spring S."/>
            <person name="Bunk B."/>
            <person name="Sproer C."/>
        </authorList>
    </citation>
    <scope>NUCLEOTIDE SEQUENCE [LARGE SCALE GENOMIC DNA]</scope>
    <source>
        <strain evidence="5">ST-NAGAB-D1</strain>
    </source>
</reference>
<dbReference type="GO" id="GO:0016989">
    <property type="term" value="F:sigma factor antagonist activity"/>
    <property type="evidence" value="ECO:0007669"/>
    <property type="project" value="TreeGrafter"/>
</dbReference>
<dbReference type="Gene3D" id="2.60.120.1060">
    <property type="entry name" value="NPCBM/NEW2 domain"/>
    <property type="match status" value="1"/>
</dbReference>
<dbReference type="InterPro" id="IPR012373">
    <property type="entry name" value="Ferrdict_sens_TM"/>
</dbReference>
<proteinExistence type="predicted"/>
<evidence type="ECO:0000259" key="2">
    <source>
        <dbReference type="Pfam" id="PF04773"/>
    </source>
</evidence>
<evidence type="ECO:0000256" key="1">
    <source>
        <dbReference type="SAM" id="Phobius"/>
    </source>
</evidence>
<dbReference type="PANTHER" id="PTHR30273:SF2">
    <property type="entry name" value="PROTEIN FECR"/>
    <property type="match status" value="1"/>
</dbReference>
<dbReference type="KEGG" id="alus:STSP2_02382"/>
<dbReference type="EMBL" id="CP019791">
    <property type="protein sequence ID" value="AQT69195.1"/>
    <property type="molecule type" value="Genomic_DNA"/>
</dbReference>
<feature type="domain" description="Glycosyl hydrolase family 98 putative carbohydrate-binding module" evidence="3">
    <location>
        <begin position="464"/>
        <end position="547"/>
    </location>
</feature>
<gene>
    <name evidence="4" type="ORF">STSP2_02382</name>
</gene>
<dbReference type="RefSeq" id="WP_169853175.1">
    <property type="nucleotide sequence ID" value="NZ_CP019791.1"/>
</dbReference>
<dbReference type="STRING" id="1936003.STSP2_02382"/>
<protein>
    <submittedName>
        <fullName evidence="4">FecR protein</fullName>
    </submittedName>
</protein>
<dbReference type="Gene3D" id="2.60.120.1440">
    <property type="match status" value="1"/>
</dbReference>
<keyword evidence="1" id="KW-0812">Transmembrane</keyword>
<dbReference type="AlphaFoldDB" id="A0A1U9NMY6"/>
<keyword evidence="5" id="KW-1185">Reference proteome</keyword>
<dbReference type="Proteomes" id="UP000189674">
    <property type="component" value="Chromosome"/>
</dbReference>
<evidence type="ECO:0000259" key="3">
    <source>
        <dbReference type="Pfam" id="PF08305"/>
    </source>
</evidence>
<feature type="domain" description="FecR protein" evidence="2">
    <location>
        <begin position="186"/>
        <end position="268"/>
    </location>
</feature>
<dbReference type="Pfam" id="PF04773">
    <property type="entry name" value="FecR"/>
    <property type="match status" value="1"/>
</dbReference>
<dbReference type="Pfam" id="PF08305">
    <property type="entry name" value="NPCBM"/>
    <property type="match status" value="1"/>
</dbReference>
<evidence type="ECO:0000313" key="4">
    <source>
        <dbReference type="EMBL" id="AQT69195.1"/>
    </source>
</evidence>
<feature type="transmembrane region" description="Helical" evidence="1">
    <location>
        <begin position="122"/>
        <end position="143"/>
    </location>
</feature>
<dbReference type="InterPro" id="IPR013222">
    <property type="entry name" value="Glyco_hyd_98_carb-bd"/>
</dbReference>
<keyword evidence="1" id="KW-1133">Transmembrane helix</keyword>
<dbReference type="InterPro" id="IPR038637">
    <property type="entry name" value="NPCBM_sf"/>
</dbReference>
<dbReference type="InterPro" id="IPR006860">
    <property type="entry name" value="FecR"/>
</dbReference>
<organism evidence="4 5">
    <name type="scientific">Anaerohalosphaera lusitana</name>
    <dbReference type="NCBI Taxonomy" id="1936003"/>
    <lineage>
        <taxon>Bacteria</taxon>
        <taxon>Pseudomonadati</taxon>
        <taxon>Planctomycetota</taxon>
        <taxon>Phycisphaerae</taxon>
        <taxon>Sedimentisphaerales</taxon>
        <taxon>Anaerohalosphaeraceae</taxon>
        <taxon>Anaerohalosphaera</taxon>
    </lineage>
</organism>
<evidence type="ECO:0000313" key="5">
    <source>
        <dbReference type="Proteomes" id="UP000189674"/>
    </source>
</evidence>
<keyword evidence="1" id="KW-0472">Membrane</keyword>
<dbReference type="PANTHER" id="PTHR30273">
    <property type="entry name" value="PERIPLASMIC SIGNAL SENSOR AND SIGMA FACTOR ACTIVATOR FECR-RELATED"/>
    <property type="match status" value="1"/>
</dbReference>
<accession>A0A1U9NMY6</accession>
<sequence length="554" mass="60320">MSANDEKLREIRLLVLRLLEDEGDAQSTARLEQILSSDRDAEEYYFELLQVNLALRHVRKLGHVEAELPTRGAIDLDLWRALAHEEKVAPEVEVERPCEDSIQQIHTSALRVKPTTREVSKLAVLTAMISVAAVLLAVIWINIRPYPREFVAMLVDSVDAKWSSADGSMESGSLLYNQSGPLRLEKGIAKIEFDYGAVVVLEAPAEIELKTGESMSLNYGRLYSQVPLHATGFTVDTPSSKIVDLGTEFGVKVDVDGTSDIHMIKGKASLIPGGKGKKRKGINVAAGQAKSVDAMGTVSDVSLKNEAFVRDIESKAGFVWRGQSLDLADIVGGGNGFGSGKKNAGISVRTGVFHEKVMPPESLAKSGYDYKYKEVSTVDFIDGVFIPTDTETMQVSSHGHTFDITSKVAPGNFGAAIANYDASTGSIEPILGGLKYAKKDSLIMMRRNKGITFDLEKIRSRVPGLRITRFSSVAGVSESDLSVEKISANFYVLVDGEKKVVSKHISGGSGPAKFEVELTDENRFLTLITSYESFGMSNSSMFAEPRLILEQATE</sequence>